<dbReference type="InterPro" id="IPR011990">
    <property type="entry name" value="TPR-like_helical_dom_sf"/>
</dbReference>
<evidence type="ECO:0000256" key="2">
    <source>
        <dbReference type="ARBA" id="ARBA00022723"/>
    </source>
</evidence>
<comment type="cofactor">
    <cofactor evidence="6">
        <name>Zn(2+)</name>
        <dbReference type="ChEBI" id="CHEBI:29105"/>
    </cofactor>
    <text evidence="6">Binds 1 zinc ion per subunit.</text>
</comment>
<evidence type="ECO:0000313" key="9">
    <source>
        <dbReference type="EMBL" id="GGF81951.1"/>
    </source>
</evidence>
<evidence type="ECO:0000256" key="7">
    <source>
        <dbReference type="SAM" id="SignalP"/>
    </source>
</evidence>
<name>A0A917CB39_9GAMM</name>
<dbReference type="Pfam" id="PF01435">
    <property type="entry name" value="Peptidase_M48"/>
    <property type="match status" value="1"/>
</dbReference>
<dbReference type="SMART" id="SM00028">
    <property type="entry name" value="TPR"/>
    <property type="match status" value="2"/>
</dbReference>
<evidence type="ECO:0000256" key="4">
    <source>
        <dbReference type="ARBA" id="ARBA00022833"/>
    </source>
</evidence>
<feature type="domain" description="Peptidase M48" evidence="8">
    <location>
        <begin position="55"/>
        <end position="240"/>
    </location>
</feature>
<accession>A0A917CB39</accession>
<dbReference type="SUPFAM" id="SSF48452">
    <property type="entry name" value="TPR-like"/>
    <property type="match status" value="1"/>
</dbReference>
<feature type="chain" id="PRO_5037800869" description="Peptidase M48 domain-containing protein" evidence="7">
    <location>
        <begin position="22"/>
        <end position="414"/>
    </location>
</feature>
<keyword evidence="7" id="KW-0732">Signal</keyword>
<comment type="similarity">
    <text evidence="6">Belongs to the peptidase M48 family.</text>
</comment>
<dbReference type="InterPro" id="IPR051156">
    <property type="entry name" value="Mito/Outer_Membr_Metalloprot"/>
</dbReference>
<keyword evidence="10" id="KW-1185">Reference proteome</keyword>
<evidence type="ECO:0000313" key="10">
    <source>
        <dbReference type="Proteomes" id="UP000632858"/>
    </source>
</evidence>
<protein>
    <recommendedName>
        <fullName evidence="8">Peptidase M48 domain-containing protein</fullName>
    </recommendedName>
</protein>
<keyword evidence="3 6" id="KW-0378">Hydrolase</keyword>
<dbReference type="Gene3D" id="1.25.40.10">
    <property type="entry name" value="Tetratricopeptide repeat domain"/>
    <property type="match status" value="1"/>
</dbReference>
<dbReference type="Proteomes" id="UP000632858">
    <property type="component" value="Unassembled WGS sequence"/>
</dbReference>
<comment type="caution">
    <text evidence="9">The sequence shown here is derived from an EMBL/GenBank/DDBJ whole genome shotgun (WGS) entry which is preliminary data.</text>
</comment>
<evidence type="ECO:0000256" key="1">
    <source>
        <dbReference type="ARBA" id="ARBA00022670"/>
    </source>
</evidence>
<evidence type="ECO:0000256" key="6">
    <source>
        <dbReference type="RuleBase" id="RU003983"/>
    </source>
</evidence>
<dbReference type="GO" id="GO:0051603">
    <property type="term" value="P:proteolysis involved in protein catabolic process"/>
    <property type="evidence" value="ECO:0007669"/>
    <property type="project" value="TreeGrafter"/>
</dbReference>
<dbReference type="Pfam" id="PF13432">
    <property type="entry name" value="TPR_16"/>
    <property type="match status" value="2"/>
</dbReference>
<feature type="signal peptide" evidence="7">
    <location>
        <begin position="1"/>
        <end position="21"/>
    </location>
</feature>
<reference evidence="9" key="1">
    <citation type="journal article" date="2014" name="Int. J. Syst. Evol. Microbiol.">
        <title>Complete genome sequence of Corynebacterium casei LMG S-19264T (=DSM 44701T), isolated from a smear-ripened cheese.</title>
        <authorList>
            <consortium name="US DOE Joint Genome Institute (JGI-PGF)"/>
            <person name="Walter F."/>
            <person name="Albersmeier A."/>
            <person name="Kalinowski J."/>
            <person name="Ruckert C."/>
        </authorList>
    </citation>
    <scope>NUCLEOTIDE SEQUENCE</scope>
    <source>
        <strain evidence="9">CGMCC 1.12726</strain>
    </source>
</reference>
<dbReference type="AlphaFoldDB" id="A0A917CB39"/>
<reference evidence="9" key="2">
    <citation type="submission" date="2020-09" db="EMBL/GenBank/DDBJ databases">
        <authorList>
            <person name="Sun Q."/>
            <person name="Zhou Y."/>
        </authorList>
    </citation>
    <scope>NUCLEOTIDE SEQUENCE</scope>
    <source>
        <strain evidence="9">CGMCC 1.12726</strain>
    </source>
</reference>
<dbReference type="PANTHER" id="PTHR22726">
    <property type="entry name" value="METALLOENDOPEPTIDASE OMA1"/>
    <property type="match status" value="1"/>
</dbReference>
<dbReference type="RefSeq" id="WP_188446413.1">
    <property type="nucleotide sequence ID" value="NZ_BMFO01000001.1"/>
</dbReference>
<evidence type="ECO:0000259" key="8">
    <source>
        <dbReference type="Pfam" id="PF01435"/>
    </source>
</evidence>
<dbReference type="Gene3D" id="3.30.2010.10">
    <property type="entry name" value="Metalloproteases ('zincins'), catalytic domain"/>
    <property type="match status" value="1"/>
</dbReference>
<dbReference type="GO" id="GO:0016020">
    <property type="term" value="C:membrane"/>
    <property type="evidence" value="ECO:0007669"/>
    <property type="project" value="TreeGrafter"/>
</dbReference>
<keyword evidence="4 6" id="KW-0862">Zinc</keyword>
<dbReference type="InterPro" id="IPR001915">
    <property type="entry name" value="Peptidase_M48"/>
</dbReference>
<proteinExistence type="inferred from homology"/>
<keyword evidence="1 6" id="KW-0645">Protease</keyword>
<dbReference type="PANTHER" id="PTHR22726:SF1">
    <property type="entry name" value="METALLOENDOPEPTIDASE OMA1, MITOCHONDRIAL"/>
    <property type="match status" value="1"/>
</dbReference>
<dbReference type="GO" id="GO:0004222">
    <property type="term" value="F:metalloendopeptidase activity"/>
    <property type="evidence" value="ECO:0007669"/>
    <property type="project" value="InterPro"/>
</dbReference>
<evidence type="ECO:0000256" key="3">
    <source>
        <dbReference type="ARBA" id="ARBA00022801"/>
    </source>
</evidence>
<organism evidence="9 10">
    <name type="scientific">Arenimonas maotaiensis</name>
    <dbReference type="NCBI Taxonomy" id="1446479"/>
    <lineage>
        <taxon>Bacteria</taxon>
        <taxon>Pseudomonadati</taxon>
        <taxon>Pseudomonadota</taxon>
        <taxon>Gammaproteobacteria</taxon>
        <taxon>Lysobacterales</taxon>
        <taxon>Lysobacteraceae</taxon>
        <taxon>Arenimonas</taxon>
    </lineage>
</organism>
<keyword evidence="2" id="KW-0479">Metal-binding</keyword>
<dbReference type="GO" id="GO:0046872">
    <property type="term" value="F:metal ion binding"/>
    <property type="evidence" value="ECO:0007669"/>
    <property type="project" value="UniProtKB-KW"/>
</dbReference>
<keyword evidence="5 6" id="KW-0482">Metalloprotease</keyword>
<evidence type="ECO:0000256" key="5">
    <source>
        <dbReference type="ARBA" id="ARBA00023049"/>
    </source>
</evidence>
<sequence length="414" mass="44282">MKYALPLFCVAALALATPASAQLKPVTREEIAIGSQQYLPSLQSQGGPFLRDAALQAYVDKVGQRLAKASEFPDLPYAFTVINNGELNAWALPGGKIAINRGLLLVMEDEAQLAAVLAHEISHVTRRHAMRMRKKSQTVGLIGALAGIAIGSKAPQYSDLAMKGAGLAVYGTQANYSRDHELQADSVSMKLMSAAGYDPMAAVEIQQIFLQQSQGRSSGGLQALFASHPPSQARVDANRKRLAQLPAGGERGKPAYAAATATLRADKPAFDALQEAIAAYGKADFATALSRSERAIALQPKEGLAWEMKGQSQYKLGRKSDSLAAFGKAATLSPGFFRPLLLRGLVHQDLGKLTEAESDLLASRKILPTQIAAYQLGEISRQRGRREAAIGYYREAAQGGGEIGEAAKRRLLEL</sequence>
<gene>
    <name evidence="9" type="ORF">GCM10010960_00030</name>
</gene>
<dbReference type="InterPro" id="IPR019734">
    <property type="entry name" value="TPR_rpt"/>
</dbReference>
<dbReference type="EMBL" id="BMFO01000001">
    <property type="protein sequence ID" value="GGF81951.1"/>
    <property type="molecule type" value="Genomic_DNA"/>
</dbReference>